<evidence type="ECO:0000313" key="3">
    <source>
        <dbReference type="Proteomes" id="UP000299102"/>
    </source>
</evidence>
<sequence length="88" mass="9777">MDFRELTPHTIQYLKVALVIVVDKIQHVDVRLISSAIYGNGVLRRQVTSEGRRNPSGLGRRASDPARHNHIKEHQNARPAANTPGCDG</sequence>
<gene>
    <name evidence="2" type="ORF">EVAR_58027_1</name>
</gene>
<proteinExistence type="predicted"/>
<name>A0A4C1ZJQ4_EUMVA</name>
<comment type="caution">
    <text evidence="2">The sequence shown here is derived from an EMBL/GenBank/DDBJ whole genome shotgun (WGS) entry which is preliminary data.</text>
</comment>
<dbReference type="AlphaFoldDB" id="A0A4C1ZJQ4"/>
<feature type="compositionally biased region" description="Basic and acidic residues" evidence="1">
    <location>
        <begin position="61"/>
        <end position="76"/>
    </location>
</feature>
<evidence type="ECO:0000256" key="1">
    <source>
        <dbReference type="SAM" id="MobiDB-lite"/>
    </source>
</evidence>
<dbReference type="Proteomes" id="UP000299102">
    <property type="component" value="Unassembled WGS sequence"/>
</dbReference>
<evidence type="ECO:0000313" key="2">
    <source>
        <dbReference type="EMBL" id="GBP87652.1"/>
    </source>
</evidence>
<keyword evidence="3" id="KW-1185">Reference proteome</keyword>
<accession>A0A4C1ZJQ4</accession>
<protein>
    <submittedName>
        <fullName evidence="2">Uncharacterized protein</fullName>
    </submittedName>
</protein>
<dbReference type="EMBL" id="BGZK01001874">
    <property type="protein sequence ID" value="GBP87652.1"/>
    <property type="molecule type" value="Genomic_DNA"/>
</dbReference>
<feature type="region of interest" description="Disordered" evidence="1">
    <location>
        <begin position="48"/>
        <end position="88"/>
    </location>
</feature>
<reference evidence="2 3" key="1">
    <citation type="journal article" date="2019" name="Commun. Biol.">
        <title>The bagworm genome reveals a unique fibroin gene that provides high tensile strength.</title>
        <authorList>
            <person name="Kono N."/>
            <person name="Nakamura H."/>
            <person name="Ohtoshi R."/>
            <person name="Tomita M."/>
            <person name="Numata K."/>
            <person name="Arakawa K."/>
        </authorList>
    </citation>
    <scope>NUCLEOTIDE SEQUENCE [LARGE SCALE GENOMIC DNA]</scope>
</reference>
<organism evidence="2 3">
    <name type="scientific">Eumeta variegata</name>
    <name type="common">Bagworm moth</name>
    <name type="synonym">Eumeta japonica</name>
    <dbReference type="NCBI Taxonomy" id="151549"/>
    <lineage>
        <taxon>Eukaryota</taxon>
        <taxon>Metazoa</taxon>
        <taxon>Ecdysozoa</taxon>
        <taxon>Arthropoda</taxon>
        <taxon>Hexapoda</taxon>
        <taxon>Insecta</taxon>
        <taxon>Pterygota</taxon>
        <taxon>Neoptera</taxon>
        <taxon>Endopterygota</taxon>
        <taxon>Lepidoptera</taxon>
        <taxon>Glossata</taxon>
        <taxon>Ditrysia</taxon>
        <taxon>Tineoidea</taxon>
        <taxon>Psychidae</taxon>
        <taxon>Oiketicinae</taxon>
        <taxon>Eumeta</taxon>
    </lineage>
</organism>